<proteinExistence type="inferred from homology"/>
<dbReference type="GO" id="GO:0015097">
    <property type="term" value="F:mercury ion transmembrane transporter activity"/>
    <property type="evidence" value="ECO:0007669"/>
    <property type="project" value="InterPro"/>
</dbReference>
<gene>
    <name evidence="16" type="ORF">J121_1592</name>
</gene>
<evidence type="ECO:0000256" key="2">
    <source>
        <dbReference type="ARBA" id="ARBA00008224"/>
    </source>
</evidence>
<evidence type="ECO:0000256" key="4">
    <source>
        <dbReference type="ARBA" id="ARBA00022448"/>
    </source>
</evidence>
<accession>A0A0L1KAB5</accession>
<dbReference type="PATRIC" id="fig|1306953.7.peg.1634"/>
<comment type="function">
    <text evidence="14">Involved in mercury resistance. Probably transfers a mercuric ion from the periplasmic Hg(2+)-binding protein MerP to the cytoplasmic mercuric reductase MerA.</text>
</comment>
<dbReference type="Proteomes" id="UP000037446">
    <property type="component" value="Unassembled WGS sequence"/>
</dbReference>
<comment type="similarity">
    <text evidence="2">Belongs to the MerT family.</text>
</comment>
<name>A0A0L1KAB5_9SPHN</name>
<evidence type="ECO:0000256" key="11">
    <source>
        <dbReference type="ARBA" id="ARBA00022989"/>
    </source>
</evidence>
<evidence type="ECO:0000256" key="1">
    <source>
        <dbReference type="ARBA" id="ARBA00004429"/>
    </source>
</evidence>
<keyword evidence="4" id="KW-0813">Transport</keyword>
<evidence type="ECO:0000256" key="14">
    <source>
        <dbReference type="ARBA" id="ARBA00045720"/>
    </source>
</evidence>
<evidence type="ECO:0000256" key="12">
    <source>
        <dbReference type="ARBA" id="ARBA00023136"/>
    </source>
</evidence>
<keyword evidence="10" id="KW-0476">Mercury</keyword>
<evidence type="ECO:0000256" key="10">
    <source>
        <dbReference type="ARBA" id="ARBA00022914"/>
    </source>
</evidence>
<keyword evidence="8 15" id="KW-0812">Transmembrane</keyword>
<evidence type="ECO:0000256" key="13">
    <source>
        <dbReference type="ARBA" id="ARBA00030934"/>
    </source>
</evidence>
<keyword evidence="9" id="KW-0479">Metal-binding</keyword>
<feature type="transmembrane region" description="Helical" evidence="15">
    <location>
        <begin position="34"/>
        <end position="52"/>
    </location>
</feature>
<evidence type="ECO:0000256" key="15">
    <source>
        <dbReference type="SAM" id="Phobius"/>
    </source>
</evidence>
<dbReference type="AlphaFoldDB" id="A0A0L1KAB5"/>
<dbReference type="Pfam" id="PF02411">
    <property type="entry name" value="MerT"/>
    <property type="match status" value="1"/>
</dbReference>
<keyword evidence="5" id="KW-0475">Mercuric resistance</keyword>
<evidence type="ECO:0000256" key="8">
    <source>
        <dbReference type="ARBA" id="ARBA00022692"/>
    </source>
</evidence>
<evidence type="ECO:0000256" key="6">
    <source>
        <dbReference type="ARBA" id="ARBA00022475"/>
    </source>
</evidence>
<sequence>MSAVFAASCCIAPLLLLSLGISGAWIGNLTALEPFKWIFIAVAVACLGLGFWHVHSRKVETCEDSTYCARPEASPILKSALWLATALVAASATVDWWAPHFY</sequence>
<dbReference type="EMBL" id="JYNE01000028">
    <property type="protein sequence ID" value="KNH00965.1"/>
    <property type="molecule type" value="Genomic_DNA"/>
</dbReference>
<protein>
    <recommendedName>
        <fullName evidence="3">Mercuric transport protein MerT</fullName>
    </recommendedName>
    <alternativeName>
        <fullName evidence="13">Mercury ion transport protein</fullName>
    </alternativeName>
</protein>
<comment type="subcellular location">
    <subcellularLocation>
        <location evidence="1">Cell inner membrane</location>
        <topology evidence="1">Multi-pass membrane protein</topology>
    </subcellularLocation>
</comment>
<comment type="caution">
    <text evidence="16">The sequence shown here is derived from an EMBL/GenBank/DDBJ whole genome shotgun (WGS) entry which is preliminary data.</text>
</comment>
<organism evidence="16 17">
    <name type="scientific">Qipengyuania citrea LAMA 915</name>
    <dbReference type="NCBI Taxonomy" id="1306953"/>
    <lineage>
        <taxon>Bacteria</taxon>
        <taxon>Pseudomonadati</taxon>
        <taxon>Pseudomonadota</taxon>
        <taxon>Alphaproteobacteria</taxon>
        <taxon>Sphingomonadales</taxon>
        <taxon>Erythrobacteraceae</taxon>
        <taxon>Qipengyuania</taxon>
    </lineage>
</organism>
<dbReference type="InterPro" id="IPR003457">
    <property type="entry name" value="Transprt_MerT"/>
</dbReference>
<evidence type="ECO:0000256" key="9">
    <source>
        <dbReference type="ARBA" id="ARBA00022723"/>
    </source>
</evidence>
<dbReference type="Gene3D" id="1.10.287.910">
    <property type="entry name" value="bacterial mercury transporter, merf"/>
    <property type="match status" value="1"/>
</dbReference>
<dbReference type="STRING" id="1306953.J121_1592"/>
<dbReference type="GO" id="GO:0005886">
    <property type="term" value="C:plasma membrane"/>
    <property type="evidence" value="ECO:0007669"/>
    <property type="project" value="UniProtKB-SubCell"/>
</dbReference>
<evidence type="ECO:0000313" key="16">
    <source>
        <dbReference type="EMBL" id="KNH00965.1"/>
    </source>
</evidence>
<keyword evidence="11 15" id="KW-1133">Transmembrane helix</keyword>
<evidence type="ECO:0000256" key="5">
    <source>
        <dbReference type="ARBA" id="ARBA00022466"/>
    </source>
</evidence>
<reference evidence="16" key="1">
    <citation type="submission" date="2015-02" db="EMBL/GenBank/DDBJ databases">
        <authorList>
            <person name="Chooi Y.-H."/>
        </authorList>
    </citation>
    <scope>NUCLEOTIDE SEQUENCE [LARGE SCALE GENOMIC DNA]</scope>
    <source>
        <strain evidence="16">LAMA 915</strain>
    </source>
</reference>
<feature type="transmembrane region" description="Helical" evidence="15">
    <location>
        <begin position="80"/>
        <end position="98"/>
    </location>
</feature>
<keyword evidence="12 15" id="KW-0472">Membrane</keyword>
<keyword evidence="6" id="KW-1003">Cell membrane</keyword>
<evidence type="ECO:0000313" key="17">
    <source>
        <dbReference type="Proteomes" id="UP000037446"/>
    </source>
</evidence>
<keyword evidence="7" id="KW-0997">Cell inner membrane</keyword>
<evidence type="ECO:0000256" key="7">
    <source>
        <dbReference type="ARBA" id="ARBA00022519"/>
    </source>
</evidence>
<dbReference type="GO" id="GO:0046872">
    <property type="term" value="F:metal ion binding"/>
    <property type="evidence" value="ECO:0007669"/>
    <property type="project" value="UniProtKB-KW"/>
</dbReference>
<evidence type="ECO:0000256" key="3">
    <source>
        <dbReference type="ARBA" id="ARBA00017053"/>
    </source>
</evidence>